<protein>
    <recommendedName>
        <fullName evidence="3 10">FAD:protein FMN transferase</fullName>
        <ecNumber evidence="2 10">2.7.1.180</ecNumber>
    </recommendedName>
</protein>
<dbReference type="PROSITE" id="PS51257">
    <property type="entry name" value="PROKAR_LIPOPROTEIN"/>
    <property type="match status" value="1"/>
</dbReference>
<feature type="region of interest" description="Disordered" evidence="11">
    <location>
        <begin position="141"/>
        <end position="162"/>
    </location>
</feature>
<organism evidence="12 13">
    <name type="scientific">Candidatus Borkfalkia avistercoris</name>
    <dbReference type="NCBI Taxonomy" id="2838504"/>
    <lineage>
        <taxon>Bacteria</taxon>
        <taxon>Bacillati</taxon>
        <taxon>Bacillota</taxon>
        <taxon>Clostridia</taxon>
        <taxon>Christensenellales</taxon>
        <taxon>Christensenellaceae</taxon>
        <taxon>Candidatus Borkfalkia</taxon>
    </lineage>
</organism>
<dbReference type="InterPro" id="IPR024932">
    <property type="entry name" value="ApbE"/>
</dbReference>
<keyword evidence="10" id="KW-0449">Lipoprotein</keyword>
<accession>A0A9D2D0A5</accession>
<name>A0A9D2D0A5_9FIRM</name>
<evidence type="ECO:0000256" key="10">
    <source>
        <dbReference type="RuleBase" id="RU363002"/>
    </source>
</evidence>
<comment type="caution">
    <text evidence="12">The sequence shown here is derived from an EMBL/GenBank/DDBJ whole genome shotgun (WGS) entry which is preliminary data.</text>
</comment>
<dbReference type="Gene3D" id="3.10.520.10">
    <property type="entry name" value="ApbE-like domains"/>
    <property type="match status" value="1"/>
</dbReference>
<dbReference type="Pfam" id="PF02424">
    <property type="entry name" value="ApbE"/>
    <property type="match status" value="1"/>
</dbReference>
<dbReference type="Proteomes" id="UP000824132">
    <property type="component" value="Unassembled WGS sequence"/>
</dbReference>
<dbReference type="PANTHER" id="PTHR30040:SF2">
    <property type="entry name" value="FAD:PROTEIN FMN TRANSFERASE"/>
    <property type="match status" value="1"/>
</dbReference>
<keyword evidence="10" id="KW-0472">Membrane</keyword>
<keyword evidence="6 10" id="KW-0479">Metal-binding</keyword>
<dbReference type="EC" id="2.7.1.180" evidence="2 10"/>
<evidence type="ECO:0000256" key="11">
    <source>
        <dbReference type="SAM" id="MobiDB-lite"/>
    </source>
</evidence>
<dbReference type="AlphaFoldDB" id="A0A9D2D0A5"/>
<evidence type="ECO:0000313" key="13">
    <source>
        <dbReference type="Proteomes" id="UP000824132"/>
    </source>
</evidence>
<evidence type="ECO:0000256" key="8">
    <source>
        <dbReference type="ARBA" id="ARBA00022842"/>
    </source>
</evidence>
<evidence type="ECO:0000256" key="4">
    <source>
        <dbReference type="ARBA" id="ARBA00022630"/>
    </source>
</evidence>
<comment type="subcellular location">
    <subcellularLocation>
        <location evidence="10">Cell inner membrane</location>
        <topology evidence="10">Lipid-anchor</topology>
        <orientation evidence="10">Periplasmic side</orientation>
    </subcellularLocation>
</comment>
<sequence length="416" mass="44483">MKGIFSSAAAFALAFALFLSGCAATGGGHSDDNDGSYFVQLGLAREDLYIDGENLSVGDYEQLMGELRTLLNGLEEKFSVEIGESDLSRVNGAEAGQAVSVSEETAALMQMSREFAEESGGKFSPALYPLTELWGFSPANAGHYTDPRPSPSEESQQGAREVSDLSLFSLEEGNSVVKSASGAKLDFGGIAKGYMCDAVVSYIYEKYEGSGIDGIVNVSSSNSAYLGRKRDGQTLRGYNVGIENPRRLTTGISEGLYLVGVTDASVTTSADNYRFYVYDGKIYPHIIDPETGVPADRGIISVTVVVPNAAHKNAGAFADALSTAAFCMPLTDAIGFFETLSQKYGIGAVIITRDFKYYAVGDVTVMNRKEYAEYIGVGSENIEEVFSEGNKNSATDEIAACRVETEYIAKVESILN</sequence>
<keyword evidence="4 10" id="KW-0285">Flavoprotein</keyword>
<evidence type="ECO:0000256" key="6">
    <source>
        <dbReference type="ARBA" id="ARBA00022723"/>
    </source>
</evidence>
<dbReference type="InterPro" id="IPR003374">
    <property type="entry name" value="ApbE-like_sf"/>
</dbReference>
<dbReference type="GO" id="GO:0005886">
    <property type="term" value="C:plasma membrane"/>
    <property type="evidence" value="ECO:0007669"/>
    <property type="project" value="UniProtKB-SubCell"/>
</dbReference>
<reference evidence="12" key="1">
    <citation type="journal article" date="2021" name="PeerJ">
        <title>Extensive microbial diversity within the chicken gut microbiome revealed by metagenomics and culture.</title>
        <authorList>
            <person name="Gilroy R."/>
            <person name="Ravi A."/>
            <person name="Getino M."/>
            <person name="Pursley I."/>
            <person name="Horton D.L."/>
            <person name="Alikhan N.F."/>
            <person name="Baker D."/>
            <person name="Gharbi K."/>
            <person name="Hall N."/>
            <person name="Watson M."/>
            <person name="Adriaenssens E.M."/>
            <person name="Foster-Nyarko E."/>
            <person name="Jarju S."/>
            <person name="Secka A."/>
            <person name="Antonio M."/>
            <person name="Oren A."/>
            <person name="Chaudhuri R.R."/>
            <person name="La Ragione R."/>
            <person name="Hildebrand F."/>
            <person name="Pallen M.J."/>
        </authorList>
    </citation>
    <scope>NUCLEOTIDE SEQUENCE</scope>
    <source>
        <strain evidence="12">CHK187-5294</strain>
    </source>
</reference>
<keyword evidence="10" id="KW-1003">Cell membrane</keyword>
<dbReference type="GO" id="GO:0016740">
    <property type="term" value="F:transferase activity"/>
    <property type="evidence" value="ECO:0007669"/>
    <property type="project" value="UniProtKB-UniRule"/>
</dbReference>
<evidence type="ECO:0000256" key="7">
    <source>
        <dbReference type="ARBA" id="ARBA00022827"/>
    </source>
</evidence>
<proteinExistence type="inferred from homology"/>
<keyword evidence="5 10" id="KW-0808">Transferase</keyword>
<evidence type="ECO:0000256" key="9">
    <source>
        <dbReference type="ARBA" id="ARBA00048540"/>
    </source>
</evidence>
<dbReference type="GO" id="GO:0046872">
    <property type="term" value="F:metal ion binding"/>
    <property type="evidence" value="ECO:0007669"/>
    <property type="project" value="UniProtKB-UniRule"/>
</dbReference>
<reference evidence="12" key="2">
    <citation type="submission" date="2021-04" db="EMBL/GenBank/DDBJ databases">
        <authorList>
            <person name="Gilroy R."/>
        </authorList>
    </citation>
    <scope>NUCLEOTIDE SEQUENCE</scope>
    <source>
        <strain evidence="12">CHK187-5294</strain>
    </source>
</reference>
<feature type="signal peptide" evidence="10">
    <location>
        <begin position="1"/>
        <end position="23"/>
    </location>
</feature>
<comment type="cofactor">
    <cofactor evidence="1 10">
        <name>Mg(2+)</name>
        <dbReference type="ChEBI" id="CHEBI:18420"/>
    </cofactor>
</comment>
<keyword evidence="8 10" id="KW-0460">Magnesium</keyword>
<evidence type="ECO:0000256" key="2">
    <source>
        <dbReference type="ARBA" id="ARBA00011955"/>
    </source>
</evidence>
<keyword evidence="7 10" id="KW-0274">FAD</keyword>
<comment type="similarity">
    <text evidence="10">Belongs to the ApbE family.</text>
</comment>
<evidence type="ECO:0000256" key="3">
    <source>
        <dbReference type="ARBA" id="ARBA00016337"/>
    </source>
</evidence>
<evidence type="ECO:0000256" key="5">
    <source>
        <dbReference type="ARBA" id="ARBA00022679"/>
    </source>
</evidence>
<comment type="function">
    <text evidence="10">Flavin transferase that catalyzes the transfer of the FMN moiety of FAD and its covalent binding to the hydroxyl group of a threonine residue in a target flavoprotein.</text>
</comment>
<gene>
    <name evidence="12" type="ORF">H9727_07520</name>
</gene>
<feature type="chain" id="PRO_5039760640" description="FAD:protein FMN transferase" evidence="10">
    <location>
        <begin position="24"/>
        <end position="416"/>
    </location>
</feature>
<dbReference type="EMBL" id="DXCL01000046">
    <property type="protein sequence ID" value="HIZ04118.1"/>
    <property type="molecule type" value="Genomic_DNA"/>
</dbReference>
<evidence type="ECO:0000256" key="1">
    <source>
        <dbReference type="ARBA" id="ARBA00001946"/>
    </source>
</evidence>
<dbReference type="PANTHER" id="PTHR30040">
    <property type="entry name" value="THIAMINE BIOSYNTHESIS LIPOPROTEIN APBE"/>
    <property type="match status" value="1"/>
</dbReference>
<evidence type="ECO:0000313" key="12">
    <source>
        <dbReference type="EMBL" id="HIZ04118.1"/>
    </source>
</evidence>
<keyword evidence="10" id="KW-0732">Signal</keyword>
<dbReference type="SUPFAM" id="SSF143631">
    <property type="entry name" value="ApbE-like"/>
    <property type="match status" value="1"/>
</dbReference>
<keyword evidence="10" id="KW-0997">Cell inner membrane</keyword>
<comment type="catalytic activity">
    <reaction evidence="9 10">
        <text>L-threonyl-[protein] + FAD = FMN-L-threonyl-[protein] + AMP + H(+)</text>
        <dbReference type="Rhea" id="RHEA:36847"/>
        <dbReference type="Rhea" id="RHEA-COMP:11060"/>
        <dbReference type="Rhea" id="RHEA-COMP:11061"/>
        <dbReference type="ChEBI" id="CHEBI:15378"/>
        <dbReference type="ChEBI" id="CHEBI:30013"/>
        <dbReference type="ChEBI" id="CHEBI:57692"/>
        <dbReference type="ChEBI" id="CHEBI:74257"/>
        <dbReference type="ChEBI" id="CHEBI:456215"/>
        <dbReference type="EC" id="2.7.1.180"/>
    </reaction>
</comment>